<reference evidence="3 4" key="1">
    <citation type="submission" date="2023-08" db="EMBL/GenBank/DDBJ databases">
        <title>Black Yeasts Isolated from many extreme environments.</title>
        <authorList>
            <person name="Coleine C."/>
            <person name="Stajich J.E."/>
            <person name="Selbmann L."/>
        </authorList>
    </citation>
    <scope>NUCLEOTIDE SEQUENCE [LARGE SCALE GENOMIC DNA]</scope>
    <source>
        <strain evidence="3 4">CCFEE 5885</strain>
    </source>
</reference>
<dbReference type="Pfam" id="PF06985">
    <property type="entry name" value="HET"/>
    <property type="match status" value="1"/>
</dbReference>
<evidence type="ECO:0000259" key="1">
    <source>
        <dbReference type="Pfam" id="PF06985"/>
    </source>
</evidence>
<evidence type="ECO:0000313" key="3">
    <source>
        <dbReference type="EMBL" id="KAK5081445.1"/>
    </source>
</evidence>
<proteinExistence type="predicted"/>
<gene>
    <name evidence="3" type="ORF">LTR24_008199</name>
</gene>
<dbReference type="EMBL" id="JAVRRG010000137">
    <property type="protein sequence ID" value="KAK5081445.1"/>
    <property type="molecule type" value="Genomic_DNA"/>
</dbReference>
<feature type="domain" description="DUF8212" evidence="2">
    <location>
        <begin position="220"/>
        <end position="241"/>
    </location>
</feature>
<organism evidence="3 4">
    <name type="scientific">Lithohypha guttulata</name>
    <dbReference type="NCBI Taxonomy" id="1690604"/>
    <lineage>
        <taxon>Eukaryota</taxon>
        <taxon>Fungi</taxon>
        <taxon>Dikarya</taxon>
        <taxon>Ascomycota</taxon>
        <taxon>Pezizomycotina</taxon>
        <taxon>Eurotiomycetes</taxon>
        <taxon>Chaetothyriomycetidae</taxon>
        <taxon>Chaetothyriales</taxon>
        <taxon>Trichomeriaceae</taxon>
        <taxon>Lithohypha</taxon>
    </lineage>
</organism>
<sequence>MRLINTGSLALEEFSFRPPPPYAILSHTWQDEEVTYQDMSSSIQTSKQGWAKVVETYRLAAGHGLGYAWVDTCCIDKSSSAELTEAINSMFAWNQNASVCYVYLSDLPSGSQAEHNLPECRWWTRGWTLQELLAPQLLRFYDTNWVCIGENHGLQQIISKCAGIPEDVLRAGHSKRNTYSVAARMSWAARRVTTRLEDQAYCLLGLFDVNMPLIYGEGRRAFRRLQEEIVRRNNDLTIFAIDPRPNAQPNSNLFAETPLEFRNMGAVRCFPHYPVDFAITNRGLRFPGQVPLRLCAIRTDSSAAEIRSLVIFLGQLGEESNPHGMCLKKVGPRLLQKDEGFALLAAKSSRLGHVSHVLASDAYILLDTNPSQEALHNDYRVGAVHVPERPLFYLEDVMPESLWDFENRVFLKPRAAAWVRYGMVLAMRFHVKSLGVRVIVLCDYRLRLPKARILSSLGGRSSIGDLLFQQRLREDSMSWVDLEMYVPAAKELTISISITAFETNITISVASRLPPEPTHSIICCSP</sequence>
<dbReference type="Pfam" id="PF26640">
    <property type="entry name" value="DUF8212"/>
    <property type="match status" value="1"/>
</dbReference>
<accession>A0ABR0K0N3</accession>
<dbReference type="InterPro" id="IPR058525">
    <property type="entry name" value="DUF8212"/>
</dbReference>
<evidence type="ECO:0008006" key="5">
    <source>
        <dbReference type="Google" id="ProtNLM"/>
    </source>
</evidence>
<dbReference type="InterPro" id="IPR010730">
    <property type="entry name" value="HET"/>
</dbReference>
<feature type="domain" description="Heterokaryon incompatibility" evidence="1">
    <location>
        <begin position="22"/>
        <end position="106"/>
    </location>
</feature>
<evidence type="ECO:0000259" key="2">
    <source>
        <dbReference type="Pfam" id="PF26640"/>
    </source>
</evidence>
<evidence type="ECO:0000313" key="4">
    <source>
        <dbReference type="Proteomes" id="UP001345013"/>
    </source>
</evidence>
<keyword evidence="4" id="KW-1185">Reference proteome</keyword>
<dbReference type="PANTHER" id="PTHR10622">
    <property type="entry name" value="HET DOMAIN-CONTAINING PROTEIN"/>
    <property type="match status" value="1"/>
</dbReference>
<protein>
    <recommendedName>
        <fullName evidence="5">Heterokaryon incompatibility domain-containing protein</fullName>
    </recommendedName>
</protein>
<dbReference type="Proteomes" id="UP001345013">
    <property type="component" value="Unassembled WGS sequence"/>
</dbReference>
<comment type="caution">
    <text evidence="3">The sequence shown here is derived from an EMBL/GenBank/DDBJ whole genome shotgun (WGS) entry which is preliminary data.</text>
</comment>
<name>A0ABR0K0N3_9EURO</name>
<dbReference type="PANTHER" id="PTHR10622:SF12">
    <property type="entry name" value="HET DOMAIN-CONTAINING PROTEIN"/>
    <property type="match status" value="1"/>
</dbReference>